<dbReference type="GO" id="GO:0016301">
    <property type="term" value="F:kinase activity"/>
    <property type="evidence" value="ECO:0007669"/>
    <property type="project" value="UniProtKB-KW"/>
</dbReference>
<proteinExistence type="predicted"/>
<sequence length="159" mass="18363">MKICSNYHTICKVCLKYNKHCSQCKEKITNSCKDEKLEKLSIDTLFRYSAQQCIRKEHLTLSADPFRCGPYSGVYKYKWKRSDQIGIVMEYLSGGSLNKLYKKLSKDKESDINFPLVSRLELAEQILCGLEFLQSKKNSSPLLKIGKNFVYKLPCAQNL</sequence>
<comment type="caution">
    <text evidence="1">The sequence shown here is derived from an EMBL/GenBank/DDBJ whole genome shotgun (WGS) entry which is preliminary data.</text>
</comment>
<dbReference type="InterPro" id="IPR011009">
    <property type="entry name" value="Kinase-like_dom_sf"/>
</dbReference>
<dbReference type="SUPFAM" id="SSF56112">
    <property type="entry name" value="Protein kinase-like (PK-like)"/>
    <property type="match status" value="1"/>
</dbReference>
<name>A0AAV7ZL14_9EUKA</name>
<dbReference type="Gene3D" id="1.10.510.10">
    <property type="entry name" value="Transferase(Phosphotransferase) domain 1"/>
    <property type="match status" value="1"/>
</dbReference>
<organism evidence="1 2">
    <name type="scientific">Anaeramoeba flamelloides</name>
    <dbReference type="NCBI Taxonomy" id="1746091"/>
    <lineage>
        <taxon>Eukaryota</taxon>
        <taxon>Metamonada</taxon>
        <taxon>Anaeramoebidae</taxon>
        <taxon>Anaeramoeba</taxon>
    </lineage>
</organism>
<reference evidence="1" key="1">
    <citation type="submission" date="2022-08" db="EMBL/GenBank/DDBJ databases">
        <title>Novel sulphate-reducing endosymbionts in the free-living metamonad Anaeramoeba.</title>
        <authorList>
            <person name="Jerlstrom-Hultqvist J."/>
            <person name="Cepicka I."/>
            <person name="Gallot-Lavallee L."/>
            <person name="Salas-Leiva D."/>
            <person name="Curtis B.A."/>
            <person name="Zahonova K."/>
            <person name="Pipaliya S."/>
            <person name="Dacks J."/>
            <person name="Roger A.J."/>
        </authorList>
    </citation>
    <scope>NUCLEOTIDE SEQUENCE</scope>
    <source>
        <strain evidence="1">Busselton2</strain>
    </source>
</reference>
<protein>
    <submittedName>
        <fullName evidence="1">Map kinase kinase kinase ssk2-related-related</fullName>
    </submittedName>
</protein>
<dbReference type="EMBL" id="JANTQA010000029">
    <property type="protein sequence ID" value="KAJ3441367.1"/>
    <property type="molecule type" value="Genomic_DNA"/>
</dbReference>
<gene>
    <name evidence="1" type="ORF">M0812_13377</name>
</gene>
<accession>A0AAV7ZL14</accession>
<dbReference type="Proteomes" id="UP001146793">
    <property type="component" value="Unassembled WGS sequence"/>
</dbReference>
<keyword evidence="1" id="KW-0418">Kinase</keyword>
<dbReference type="AlphaFoldDB" id="A0AAV7ZL14"/>
<evidence type="ECO:0000313" key="1">
    <source>
        <dbReference type="EMBL" id="KAJ3441367.1"/>
    </source>
</evidence>
<evidence type="ECO:0000313" key="2">
    <source>
        <dbReference type="Proteomes" id="UP001146793"/>
    </source>
</evidence>
<keyword evidence="1" id="KW-0808">Transferase</keyword>